<evidence type="ECO:0000256" key="2">
    <source>
        <dbReference type="ARBA" id="ARBA00022448"/>
    </source>
</evidence>
<organism evidence="9 10">
    <name type="scientific">Pedobacter frigoris</name>
    <dbReference type="NCBI Taxonomy" id="2571272"/>
    <lineage>
        <taxon>Bacteria</taxon>
        <taxon>Pseudomonadati</taxon>
        <taxon>Bacteroidota</taxon>
        <taxon>Sphingobacteriia</taxon>
        <taxon>Sphingobacteriales</taxon>
        <taxon>Sphingobacteriaceae</taxon>
        <taxon>Pedobacter</taxon>
    </lineage>
</organism>
<evidence type="ECO:0000256" key="3">
    <source>
        <dbReference type="ARBA" id="ARBA00022452"/>
    </source>
</evidence>
<evidence type="ECO:0000313" key="10">
    <source>
        <dbReference type="Proteomes" id="UP000307244"/>
    </source>
</evidence>
<evidence type="ECO:0000313" key="9">
    <source>
        <dbReference type="EMBL" id="TKC05049.1"/>
    </source>
</evidence>
<comment type="caution">
    <text evidence="9">The sequence shown here is derived from an EMBL/GenBank/DDBJ whole genome shotgun (WGS) entry which is preliminary data.</text>
</comment>
<dbReference type="Gene3D" id="2.40.170.20">
    <property type="entry name" value="TonB-dependent receptor, beta-barrel domain"/>
    <property type="match status" value="1"/>
</dbReference>
<evidence type="ECO:0000256" key="7">
    <source>
        <dbReference type="PROSITE-ProRule" id="PRU01360"/>
    </source>
</evidence>
<keyword evidence="2 7" id="KW-0813">Transport</keyword>
<dbReference type="Gene3D" id="2.60.40.1120">
    <property type="entry name" value="Carboxypeptidase-like, regulatory domain"/>
    <property type="match status" value="1"/>
</dbReference>
<keyword evidence="3 7" id="KW-1134">Transmembrane beta strand</keyword>
<dbReference type="NCBIfam" id="TIGR04057">
    <property type="entry name" value="SusC_RagA_signa"/>
    <property type="match status" value="1"/>
</dbReference>
<dbReference type="InterPro" id="IPR036942">
    <property type="entry name" value="Beta-barrel_TonB_sf"/>
</dbReference>
<evidence type="ECO:0000256" key="4">
    <source>
        <dbReference type="ARBA" id="ARBA00022692"/>
    </source>
</evidence>
<dbReference type="Pfam" id="PF07660">
    <property type="entry name" value="STN"/>
    <property type="match status" value="1"/>
</dbReference>
<keyword evidence="6 7" id="KW-0998">Cell outer membrane</keyword>
<dbReference type="PROSITE" id="PS52016">
    <property type="entry name" value="TONB_DEPENDENT_REC_3"/>
    <property type="match status" value="1"/>
</dbReference>
<keyword evidence="4 7" id="KW-0812">Transmembrane</keyword>
<dbReference type="InterPro" id="IPR008969">
    <property type="entry name" value="CarboxyPept-like_regulatory"/>
</dbReference>
<dbReference type="GO" id="GO:0009279">
    <property type="term" value="C:cell outer membrane"/>
    <property type="evidence" value="ECO:0007669"/>
    <property type="project" value="UniProtKB-SubCell"/>
</dbReference>
<proteinExistence type="inferred from homology"/>
<dbReference type="Pfam" id="PF13715">
    <property type="entry name" value="CarbopepD_reg_2"/>
    <property type="match status" value="1"/>
</dbReference>
<dbReference type="SUPFAM" id="SSF49464">
    <property type="entry name" value="Carboxypeptidase regulatory domain-like"/>
    <property type="match status" value="1"/>
</dbReference>
<sequence>MIFYDLFGAGLRACSSKQILRIMKLTFLLITTLLVQISAASLAQKITINQRNVAMDKVLAELRNQSGYDFLYTTQTLKGIKPVSITLQGASLQEALDACFKNQPITYVIQQNTVVIQRKTEFFKNTFVPPIDVKGKVLDENGLPLLGATIQVKGARTTVLTNGEGIFELKGIDEKAILLISFVGYKPKEIQVGSSTNLTISLELNPALLSEIAVVSTGYQNIPKERAAGSIDVINADKDLQGKLQLNILDRIEGMSAGLTSYKVAGNTQIRIRGISTISGNSNPLYVVDGAPFEGDIQSINPSDVENISILKDATAASIYGARSANGVIVINTRKGKKGPLRVNYSATVKFTPLPDRGYTNKMTSAELVDFQREMFNYRSGSYSAIDPRKAMNEVYRLFYEQREGNITEAQLQTALDVYRNSDRYDQVLKEYIRKTAMDQQHNLSFSGGSDFYSYNLSGNYLGSNPYEREQTRNRIGFNLNNTFNFTKWMKFDVGVLGSNVKEDYDNGVSGVGMLNTGKASYFMLRDESGNPIKWLNSKSQFEIDRLNGLRLLDENYAPVNEMNKKHYTFNSNYLNLNIGANFKIIDGLSLNLLFQKERTEEYRKQFSNKDAYAVKTQINNATIVKSDGKIERLIPIGGQLNETRGDQNSHTLRAQFNYNKLFGEKHRVDIIAGTEQRKIVSSSTDVYKYGYDDYSLSYKPINELALSQATLGTEDLFGRFQLSRAERGFLYGENRYVSFYGNGSYTFDRKITATASIRMDQSNLFGTDPKYQYKPLWSAGLLYVISENQNDWLDRLAVRTTYGINGNIPKDSGPYMISMDSTSPNYYTNEAQSSVYSPPNSGLRWEKTKVTNLAVDFSVLKSRLTGSIEFYNKSTTDLLGRLNSDPTIGWSDIIVNYGSMRNRGVDISLNSVNMVTTDFKWGTTVNFNYNKNKLTRLENSGNTIFSYVDRGQNRVGVPMNSLYSINYKGLDNAGRPIALTKDGREVKGTDQLVVDDLIYGGTATPPYAASMMNNLSYKNFDLFFMFIYYGGHVMRDVSAPYLTKYAELNYTSNIERNALNYWKKPGDEQIDGIAPGFYTAASSTITQLWEAADRHIQKADYIKLRDITLGYSLANDKLRRNYIQKLRFSFQVQNAWRWSANKQNLDPEVWSGTTLTPSRGALLPLTYTFGLSANF</sequence>
<dbReference type="InterPro" id="IPR023997">
    <property type="entry name" value="TonB-dep_OMP_SusC/RagA_CS"/>
</dbReference>
<dbReference type="InterPro" id="IPR023996">
    <property type="entry name" value="TonB-dep_OMP_SusC/RagA"/>
</dbReference>
<comment type="similarity">
    <text evidence="7">Belongs to the TonB-dependent receptor family.</text>
</comment>
<protein>
    <submittedName>
        <fullName evidence="9">SusC/RagA family TonB-linked outer membrane protein</fullName>
    </submittedName>
</protein>
<evidence type="ECO:0000256" key="6">
    <source>
        <dbReference type="ARBA" id="ARBA00023237"/>
    </source>
</evidence>
<dbReference type="Gene3D" id="2.170.130.10">
    <property type="entry name" value="TonB-dependent receptor, plug domain"/>
    <property type="match status" value="1"/>
</dbReference>
<dbReference type="Gene3D" id="3.55.50.30">
    <property type="match status" value="1"/>
</dbReference>
<evidence type="ECO:0000256" key="5">
    <source>
        <dbReference type="ARBA" id="ARBA00023136"/>
    </source>
</evidence>
<dbReference type="Pfam" id="PF07715">
    <property type="entry name" value="Plug"/>
    <property type="match status" value="1"/>
</dbReference>
<dbReference type="InterPro" id="IPR039426">
    <property type="entry name" value="TonB-dep_rcpt-like"/>
</dbReference>
<evidence type="ECO:0000256" key="1">
    <source>
        <dbReference type="ARBA" id="ARBA00004571"/>
    </source>
</evidence>
<evidence type="ECO:0000259" key="8">
    <source>
        <dbReference type="SMART" id="SM00965"/>
    </source>
</evidence>
<dbReference type="AlphaFoldDB" id="A0A4V6WN29"/>
<dbReference type="EMBL" id="SWBQ01000004">
    <property type="protein sequence ID" value="TKC05049.1"/>
    <property type="molecule type" value="Genomic_DNA"/>
</dbReference>
<dbReference type="SUPFAM" id="SSF56935">
    <property type="entry name" value="Porins"/>
    <property type="match status" value="1"/>
</dbReference>
<dbReference type="Proteomes" id="UP000307244">
    <property type="component" value="Unassembled WGS sequence"/>
</dbReference>
<comment type="subcellular location">
    <subcellularLocation>
        <location evidence="1 7">Cell outer membrane</location>
        <topology evidence="1 7">Multi-pass membrane protein</topology>
    </subcellularLocation>
</comment>
<dbReference type="InterPro" id="IPR011662">
    <property type="entry name" value="Secretin/TonB_short_N"/>
</dbReference>
<dbReference type="SMART" id="SM00965">
    <property type="entry name" value="STN"/>
    <property type="match status" value="1"/>
</dbReference>
<accession>A0A4V6WN29</accession>
<dbReference type="InterPro" id="IPR012910">
    <property type="entry name" value="Plug_dom"/>
</dbReference>
<dbReference type="InterPro" id="IPR037066">
    <property type="entry name" value="Plug_dom_sf"/>
</dbReference>
<reference evidence="9 10" key="1">
    <citation type="submission" date="2019-04" db="EMBL/GenBank/DDBJ databases">
        <title>Pedobacter sp. RP-3-15 sp. nov., isolated from Arctic soil.</title>
        <authorList>
            <person name="Dahal R.H."/>
            <person name="Kim D.-U."/>
        </authorList>
    </citation>
    <scope>NUCLEOTIDE SEQUENCE [LARGE SCALE GENOMIC DNA]</scope>
    <source>
        <strain evidence="9 10">RP-3-15</strain>
    </source>
</reference>
<gene>
    <name evidence="9" type="ORF">FA047_14875</name>
</gene>
<dbReference type="NCBIfam" id="TIGR04056">
    <property type="entry name" value="OMP_RagA_SusC"/>
    <property type="match status" value="1"/>
</dbReference>
<keyword evidence="5 7" id="KW-0472">Membrane</keyword>
<keyword evidence="10" id="KW-1185">Reference proteome</keyword>
<feature type="domain" description="Secretin/TonB short N-terminal" evidence="8">
    <location>
        <begin position="68"/>
        <end position="119"/>
    </location>
</feature>
<name>A0A4V6WN29_9SPHI</name>
<dbReference type="OrthoDB" id="9768177at2"/>